<name>A0A418WYJ0_9BURK</name>
<dbReference type="OrthoDB" id="9808250at2"/>
<feature type="region of interest" description="Disordered" evidence="5">
    <location>
        <begin position="53"/>
        <end position="77"/>
    </location>
</feature>
<comment type="caution">
    <text evidence="7">The sequence shown here is derived from an EMBL/GenBank/DDBJ whole genome shotgun (WGS) entry which is preliminary data.</text>
</comment>
<evidence type="ECO:0000256" key="1">
    <source>
        <dbReference type="ARBA" id="ARBA00022729"/>
    </source>
</evidence>
<dbReference type="GO" id="GO:0051205">
    <property type="term" value="P:protein insertion into membrane"/>
    <property type="evidence" value="ECO:0007669"/>
    <property type="project" value="UniProtKB-UniRule"/>
</dbReference>
<evidence type="ECO:0000259" key="6">
    <source>
        <dbReference type="Pfam" id="PF04355"/>
    </source>
</evidence>
<feature type="compositionally biased region" description="Low complexity" evidence="5">
    <location>
        <begin position="53"/>
        <end position="69"/>
    </location>
</feature>
<keyword evidence="8" id="KW-1185">Reference proteome</keyword>
<keyword evidence="1 4" id="KW-0732">Signal</keyword>
<dbReference type="Pfam" id="PF04355">
    <property type="entry name" value="BamE"/>
    <property type="match status" value="1"/>
</dbReference>
<dbReference type="GO" id="GO:0043165">
    <property type="term" value="P:Gram-negative-bacterium-type cell outer membrane assembly"/>
    <property type="evidence" value="ECO:0007669"/>
    <property type="project" value="UniProtKB-UniRule"/>
</dbReference>
<comment type="function">
    <text evidence="4">Part of the outer membrane protein assembly complex, which is involved in assembly and insertion of beta-barrel proteins into the outer membrane.</text>
</comment>
<dbReference type="InterPro" id="IPR037873">
    <property type="entry name" value="BamE-like"/>
</dbReference>
<dbReference type="EMBL" id="QYUN01000002">
    <property type="protein sequence ID" value="RJG05173.1"/>
    <property type="molecule type" value="Genomic_DNA"/>
</dbReference>
<organism evidence="7 8">
    <name type="scientific">Noviherbaspirillum cavernae</name>
    <dbReference type="NCBI Taxonomy" id="2320862"/>
    <lineage>
        <taxon>Bacteria</taxon>
        <taxon>Pseudomonadati</taxon>
        <taxon>Pseudomonadota</taxon>
        <taxon>Betaproteobacteria</taxon>
        <taxon>Burkholderiales</taxon>
        <taxon>Oxalobacteraceae</taxon>
        <taxon>Noviherbaspirillum</taxon>
    </lineage>
</organism>
<evidence type="ECO:0000256" key="2">
    <source>
        <dbReference type="ARBA" id="ARBA00023136"/>
    </source>
</evidence>
<accession>A0A418WYJ0</accession>
<sequence precursor="true">MSFSNSDRTPAKAGMLCLALVACLAGCASKNPLMDDAPAAAGASASKPASVATAAAPTAETKTTAAAAPGSDTHTTGPTGYRRFLGIFAPYRVDVQQGNFVSREMVDQLREGMQRPEGVTREQVRFVLGTPLLTDVFHADRWDYVFRLQKKSGEVISSHVTAFFQNNRLTRIDGGNLPTEQEYLAHIAGSAPGAPSTANTKK</sequence>
<evidence type="ECO:0000313" key="8">
    <source>
        <dbReference type="Proteomes" id="UP000285190"/>
    </source>
</evidence>
<dbReference type="HAMAP" id="MF_00925">
    <property type="entry name" value="OM_assembly_BamE"/>
    <property type="match status" value="1"/>
</dbReference>
<evidence type="ECO:0000313" key="7">
    <source>
        <dbReference type="EMBL" id="RJG05173.1"/>
    </source>
</evidence>
<dbReference type="GO" id="GO:1990063">
    <property type="term" value="C:Bam protein complex"/>
    <property type="evidence" value="ECO:0007669"/>
    <property type="project" value="TreeGrafter"/>
</dbReference>
<keyword evidence="3 4" id="KW-0998">Cell outer membrane</keyword>
<dbReference type="Proteomes" id="UP000285190">
    <property type="component" value="Unassembled WGS sequence"/>
</dbReference>
<dbReference type="PANTHER" id="PTHR37482">
    <property type="entry name" value="OUTER MEMBRANE PROTEIN ASSEMBLY FACTOR BAME"/>
    <property type="match status" value="1"/>
</dbReference>
<dbReference type="InterPro" id="IPR007450">
    <property type="entry name" value="BamE_dom"/>
</dbReference>
<evidence type="ECO:0000256" key="5">
    <source>
        <dbReference type="SAM" id="MobiDB-lite"/>
    </source>
</evidence>
<dbReference type="InterPro" id="IPR026592">
    <property type="entry name" value="BamE"/>
</dbReference>
<proteinExistence type="inferred from homology"/>
<gene>
    <name evidence="4" type="primary">bamE</name>
    <name evidence="7" type="ORF">D3870_03310</name>
</gene>
<dbReference type="Gene3D" id="3.30.1450.10">
    <property type="match status" value="1"/>
</dbReference>
<dbReference type="PANTHER" id="PTHR37482:SF1">
    <property type="entry name" value="OUTER MEMBRANE PROTEIN ASSEMBLY FACTOR BAME"/>
    <property type="match status" value="1"/>
</dbReference>
<comment type="subunit">
    <text evidence="4">Part of the Bam complex.</text>
</comment>
<keyword evidence="2 4" id="KW-0472">Membrane</keyword>
<feature type="domain" description="Outer membrane protein assembly factor BamE" evidence="6">
    <location>
        <begin position="98"/>
        <end position="172"/>
    </location>
</feature>
<protein>
    <recommendedName>
        <fullName evidence="4">Outer membrane protein assembly factor BamE</fullName>
    </recommendedName>
</protein>
<comment type="subcellular location">
    <subcellularLocation>
        <location evidence="4">Cell outer membrane</location>
    </subcellularLocation>
</comment>
<reference evidence="7 8" key="1">
    <citation type="submission" date="2018-09" db="EMBL/GenBank/DDBJ databases">
        <authorList>
            <person name="Zhu H."/>
        </authorList>
    </citation>
    <scope>NUCLEOTIDE SEQUENCE [LARGE SCALE GENOMIC DNA]</scope>
    <source>
        <strain evidence="7 8">K2R10-39</strain>
    </source>
</reference>
<evidence type="ECO:0000256" key="4">
    <source>
        <dbReference type="HAMAP-Rule" id="MF_00925"/>
    </source>
</evidence>
<comment type="similarity">
    <text evidence="4">Belongs to the BamE family.</text>
</comment>
<dbReference type="GO" id="GO:0030674">
    <property type="term" value="F:protein-macromolecule adaptor activity"/>
    <property type="evidence" value="ECO:0007669"/>
    <property type="project" value="TreeGrafter"/>
</dbReference>
<feature type="signal peptide" evidence="4">
    <location>
        <begin position="1"/>
        <end position="27"/>
    </location>
</feature>
<feature type="chain" id="PRO_5019594105" description="Outer membrane protein assembly factor BamE" evidence="4">
    <location>
        <begin position="28"/>
        <end position="202"/>
    </location>
</feature>
<dbReference type="AlphaFoldDB" id="A0A418WYJ0"/>
<evidence type="ECO:0000256" key="3">
    <source>
        <dbReference type="ARBA" id="ARBA00023237"/>
    </source>
</evidence>